<keyword evidence="3" id="KW-1185">Reference proteome</keyword>
<reference evidence="2 3" key="1">
    <citation type="journal article" date="2013" name="PLoS Genet.">
        <title>Comparative genome structure, secondary metabolite, and effector coding capacity across Cochliobolus pathogens.</title>
        <authorList>
            <person name="Condon B.J."/>
            <person name="Leng Y."/>
            <person name="Wu D."/>
            <person name="Bushley K.E."/>
            <person name="Ohm R.A."/>
            <person name="Otillar R."/>
            <person name="Martin J."/>
            <person name="Schackwitz W."/>
            <person name="Grimwood J."/>
            <person name="MohdZainudin N."/>
            <person name="Xue C."/>
            <person name="Wang R."/>
            <person name="Manning V.A."/>
            <person name="Dhillon B."/>
            <person name="Tu Z.J."/>
            <person name="Steffenson B.J."/>
            <person name="Salamov A."/>
            <person name="Sun H."/>
            <person name="Lowry S."/>
            <person name="LaButti K."/>
            <person name="Han J."/>
            <person name="Copeland A."/>
            <person name="Lindquist E."/>
            <person name="Barry K."/>
            <person name="Schmutz J."/>
            <person name="Baker S.E."/>
            <person name="Ciuffetti L.M."/>
            <person name="Grigoriev I.V."/>
            <person name="Zhong S."/>
            <person name="Turgeon B.G."/>
        </authorList>
    </citation>
    <scope>NUCLEOTIDE SEQUENCE [LARGE SCALE GENOMIC DNA]</scope>
    <source>
        <strain evidence="2 3">FI3</strain>
    </source>
</reference>
<dbReference type="EMBL" id="KI968708">
    <property type="protein sequence ID" value="EUN30092.1"/>
    <property type="molecule type" value="Genomic_DNA"/>
</dbReference>
<name>W7F1M4_BIPV3</name>
<evidence type="ECO:0000313" key="2">
    <source>
        <dbReference type="EMBL" id="EUN30092.1"/>
    </source>
</evidence>
<dbReference type="AlphaFoldDB" id="W7F1M4"/>
<feature type="region of interest" description="Disordered" evidence="1">
    <location>
        <begin position="1"/>
        <end position="28"/>
    </location>
</feature>
<gene>
    <name evidence="2" type="ORF">COCVIDRAFT_91231</name>
</gene>
<evidence type="ECO:0000256" key="1">
    <source>
        <dbReference type="SAM" id="MobiDB-lite"/>
    </source>
</evidence>
<dbReference type="GeneID" id="26259322"/>
<organism evidence="2 3">
    <name type="scientific">Bipolaris victoriae (strain FI3)</name>
    <name type="common">Victoria blight of oats agent</name>
    <name type="synonym">Cochliobolus victoriae</name>
    <dbReference type="NCBI Taxonomy" id="930091"/>
    <lineage>
        <taxon>Eukaryota</taxon>
        <taxon>Fungi</taxon>
        <taxon>Dikarya</taxon>
        <taxon>Ascomycota</taxon>
        <taxon>Pezizomycotina</taxon>
        <taxon>Dothideomycetes</taxon>
        <taxon>Pleosporomycetidae</taxon>
        <taxon>Pleosporales</taxon>
        <taxon>Pleosporineae</taxon>
        <taxon>Pleosporaceae</taxon>
        <taxon>Bipolaris</taxon>
    </lineage>
</organism>
<accession>W7F1M4</accession>
<dbReference type="HOGENOM" id="CLU_3105995_0_0_1"/>
<sequence length="51" mass="5461">MNGPTGAPARARQPHQADARAALSGPLEDSASGKYVAQHLDDFETTFPFDF</sequence>
<proteinExistence type="predicted"/>
<protein>
    <submittedName>
        <fullName evidence="2">Uncharacterized protein</fullName>
    </submittedName>
</protein>
<dbReference type="RefSeq" id="XP_014559676.1">
    <property type="nucleotide sequence ID" value="XM_014704190.1"/>
</dbReference>
<dbReference type="Proteomes" id="UP000054337">
    <property type="component" value="Unassembled WGS sequence"/>
</dbReference>
<evidence type="ECO:0000313" key="3">
    <source>
        <dbReference type="Proteomes" id="UP000054337"/>
    </source>
</evidence>